<dbReference type="GO" id="GO:0000162">
    <property type="term" value="P:L-tryptophan biosynthetic process"/>
    <property type="evidence" value="ECO:0007669"/>
    <property type="project" value="TreeGrafter"/>
</dbReference>
<protein>
    <submittedName>
        <fullName evidence="3">Chorismate binding enzyme</fullName>
    </submittedName>
</protein>
<dbReference type="InterPro" id="IPR019999">
    <property type="entry name" value="Anth_synth_I-like"/>
</dbReference>
<evidence type="ECO:0000313" key="4">
    <source>
        <dbReference type="Proteomes" id="UP000198403"/>
    </source>
</evidence>
<reference evidence="3 4" key="1">
    <citation type="submission" date="2017-06" db="EMBL/GenBank/DDBJ databases">
        <authorList>
            <person name="Kim H.J."/>
            <person name="Triplett B.A."/>
        </authorList>
    </citation>
    <scope>NUCLEOTIDE SEQUENCE [LARGE SCALE GENOMIC DNA]</scope>
    <source>
        <strain evidence="3 4">DSM 44272</strain>
    </source>
</reference>
<dbReference type="Proteomes" id="UP000198403">
    <property type="component" value="Unassembled WGS sequence"/>
</dbReference>
<dbReference type="InterPro" id="IPR005801">
    <property type="entry name" value="ADC_synthase"/>
</dbReference>
<sequence>MKGTAARGHTTGVDREQARQLQSSAKERAENLKIVDLLRNDLARVAPVGSMDVPQSSPSRATVWQLTSEITAPPRTEVGLADVLRAPFPCGSVTGVPEQRTGRGPPRRGSVRRGHVGVTDRSGDRRAVRTRRWARTPSLSGRLHP</sequence>
<dbReference type="Gene3D" id="3.60.120.10">
    <property type="entry name" value="Anthranilate synthase"/>
    <property type="match status" value="1"/>
</dbReference>
<evidence type="ECO:0000256" key="1">
    <source>
        <dbReference type="SAM" id="MobiDB-lite"/>
    </source>
</evidence>
<dbReference type="EMBL" id="FZNO01000038">
    <property type="protein sequence ID" value="SNR90927.1"/>
    <property type="molecule type" value="Genomic_DNA"/>
</dbReference>
<proteinExistence type="predicted"/>
<dbReference type="PRINTS" id="PR00095">
    <property type="entry name" value="ANTSNTHASEI"/>
</dbReference>
<feature type="region of interest" description="Disordered" evidence="1">
    <location>
        <begin position="89"/>
        <end position="145"/>
    </location>
</feature>
<dbReference type="PANTHER" id="PTHR11236">
    <property type="entry name" value="AMINOBENZOATE/ANTHRANILATE SYNTHASE"/>
    <property type="match status" value="1"/>
</dbReference>
<feature type="region of interest" description="Disordered" evidence="1">
    <location>
        <begin position="1"/>
        <end position="30"/>
    </location>
</feature>
<evidence type="ECO:0000259" key="2">
    <source>
        <dbReference type="Pfam" id="PF00425"/>
    </source>
</evidence>
<dbReference type="GO" id="GO:0046820">
    <property type="term" value="F:4-amino-4-deoxychorismate synthase activity"/>
    <property type="evidence" value="ECO:0007669"/>
    <property type="project" value="TreeGrafter"/>
</dbReference>
<organism evidence="3 4">
    <name type="scientific">Blastococcus mobilis</name>
    <dbReference type="NCBI Taxonomy" id="1938746"/>
    <lineage>
        <taxon>Bacteria</taxon>
        <taxon>Bacillati</taxon>
        <taxon>Actinomycetota</taxon>
        <taxon>Actinomycetes</taxon>
        <taxon>Geodermatophilales</taxon>
        <taxon>Geodermatophilaceae</taxon>
        <taxon>Blastococcus</taxon>
    </lineage>
</organism>
<feature type="domain" description="Chorismate-utilising enzyme C-terminal" evidence="2">
    <location>
        <begin position="1"/>
        <end position="101"/>
    </location>
</feature>
<dbReference type="Pfam" id="PF00425">
    <property type="entry name" value="Chorismate_bind"/>
    <property type="match status" value="1"/>
</dbReference>
<dbReference type="SUPFAM" id="SSF56322">
    <property type="entry name" value="ADC synthase"/>
    <property type="match status" value="1"/>
</dbReference>
<dbReference type="PANTHER" id="PTHR11236:SF50">
    <property type="entry name" value="AMINODEOXYCHORISMATE SYNTHASE COMPONENT 1"/>
    <property type="match status" value="1"/>
</dbReference>
<accession>A0A239A5K8</accession>
<keyword evidence="4" id="KW-1185">Reference proteome</keyword>
<dbReference type="AlphaFoldDB" id="A0A239A5K8"/>
<evidence type="ECO:0000313" key="3">
    <source>
        <dbReference type="EMBL" id="SNR90927.1"/>
    </source>
</evidence>
<dbReference type="InterPro" id="IPR015890">
    <property type="entry name" value="Chorismate_C"/>
</dbReference>
<gene>
    <name evidence="3" type="ORF">SAMN06272737_13814</name>
</gene>
<feature type="compositionally biased region" description="Basic residues" evidence="1">
    <location>
        <begin position="105"/>
        <end position="115"/>
    </location>
</feature>
<name>A0A239A5K8_9ACTN</name>